<evidence type="ECO:0000256" key="7">
    <source>
        <dbReference type="ARBA" id="ARBA00022989"/>
    </source>
</evidence>
<dbReference type="GO" id="GO:0005886">
    <property type="term" value="C:plasma membrane"/>
    <property type="evidence" value="ECO:0007669"/>
    <property type="project" value="UniProtKB-SubCell"/>
</dbReference>
<comment type="caution">
    <text evidence="12">The sequence shown here is derived from an EMBL/GenBank/DDBJ whole genome shotgun (WGS) entry which is preliminary data.</text>
</comment>
<evidence type="ECO:0000256" key="6">
    <source>
        <dbReference type="ARBA" id="ARBA00022967"/>
    </source>
</evidence>
<feature type="transmembrane region" description="Helical" evidence="11">
    <location>
        <begin position="33"/>
        <end position="53"/>
    </location>
</feature>
<dbReference type="EMBL" id="JTDL01000036">
    <property type="protein sequence ID" value="KHL05117.1"/>
    <property type="molecule type" value="Genomic_DNA"/>
</dbReference>
<dbReference type="AlphaFoldDB" id="A0A0B2ANZ6"/>
<evidence type="ECO:0000256" key="9">
    <source>
        <dbReference type="ARBA" id="ARBA00047816"/>
    </source>
</evidence>
<comment type="function">
    <text evidence="1 10">Part of cytochrome c oxidase, its function is unknown.</text>
</comment>
<keyword evidence="6 10" id="KW-1278">Translocase</keyword>
<evidence type="ECO:0000256" key="11">
    <source>
        <dbReference type="SAM" id="Phobius"/>
    </source>
</evidence>
<evidence type="ECO:0000256" key="1">
    <source>
        <dbReference type="ARBA" id="ARBA00002536"/>
    </source>
</evidence>
<dbReference type="InterPro" id="IPR021050">
    <property type="entry name" value="Cyt_c_oxidase_su4_actinobac"/>
</dbReference>
<dbReference type="OrthoDB" id="5244617at2"/>
<keyword evidence="8 10" id="KW-0472">Membrane</keyword>
<dbReference type="PIRSF" id="PIRSF017385">
    <property type="entry name" value="CtaF"/>
    <property type="match status" value="1"/>
</dbReference>
<dbReference type="STRING" id="1338436.LK10_02255"/>
<evidence type="ECO:0000313" key="12">
    <source>
        <dbReference type="EMBL" id="KHL05117.1"/>
    </source>
</evidence>
<dbReference type="RefSeq" id="WP_043119822.1">
    <property type="nucleotide sequence ID" value="NZ_JTDL01000036.1"/>
</dbReference>
<reference evidence="12 13" key="1">
    <citation type="submission" date="2014-09" db="EMBL/GenBank/DDBJ databases">
        <title>Genome sequence of Sinomonas sp. MUSC 117.</title>
        <authorList>
            <person name="Lee L.-H."/>
        </authorList>
    </citation>
    <scope>NUCLEOTIDE SEQUENCE [LARGE SCALE GENOMIC DNA]</scope>
    <source>
        <strain evidence="12 13">MUSC 117</strain>
    </source>
</reference>
<evidence type="ECO:0000313" key="13">
    <source>
        <dbReference type="Proteomes" id="UP000030982"/>
    </source>
</evidence>
<keyword evidence="5 11" id="KW-0812">Transmembrane</keyword>
<organism evidence="12 13">
    <name type="scientific">Sinomonas humi</name>
    <dbReference type="NCBI Taxonomy" id="1338436"/>
    <lineage>
        <taxon>Bacteria</taxon>
        <taxon>Bacillati</taxon>
        <taxon>Actinomycetota</taxon>
        <taxon>Actinomycetes</taxon>
        <taxon>Micrococcales</taxon>
        <taxon>Micrococcaceae</taxon>
        <taxon>Sinomonas</taxon>
    </lineage>
</organism>
<proteinExistence type="inferred from homology"/>
<dbReference type="Proteomes" id="UP000030982">
    <property type="component" value="Unassembled WGS sequence"/>
</dbReference>
<dbReference type="Pfam" id="PF12270">
    <property type="entry name" value="Cyt_c_ox_IV"/>
    <property type="match status" value="1"/>
</dbReference>
<evidence type="ECO:0000256" key="8">
    <source>
        <dbReference type="ARBA" id="ARBA00023136"/>
    </source>
</evidence>
<evidence type="ECO:0000256" key="4">
    <source>
        <dbReference type="ARBA" id="ARBA00022475"/>
    </source>
</evidence>
<comment type="similarity">
    <text evidence="3 10">Belongs to the cytochrome c oxidase bacterial subunit CtaF family.</text>
</comment>
<keyword evidence="7 11" id="KW-1133">Transmembrane helix</keyword>
<feature type="transmembrane region" description="Helical" evidence="11">
    <location>
        <begin position="110"/>
        <end position="127"/>
    </location>
</feature>
<evidence type="ECO:0000256" key="10">
    <source>
        <dbReference type="PIRNR" id="PIRNR017385"/>
    </source>
</evidence>
<keyword evidence="13" id="KW-1185">Reference proteome</keyword>
<dbReference type="GO" id="GO:0004129">
    <property type="term" value="F:cytochrome-c oxidase activity"/>
    <property type="evidence" value="ECO:0007669"/>
    <property type="project" value="UniProtKB-EC"/>
</dbReference>
<gene>
    <name evidence="12" type="ORF">LK10_02255</name>
</gene>
<dbReference type="EC" id="7.1.1.9" evidence="10"/>
<name>A0A0B2ANZ6_9MICC</name>
<sequence length="133" mass="14550">MKIESLLFGALFVFLVLANIVYGFMTNWSEFAGGIPLGLVAGMCIMIATYLWITGRRVGTRPEDREDAEIHEGAGEQGFFSPWSWWPIALGAGCAVSVLGLAIAYWLMPIGAGFAFIALIGWVFEYSRGSHSH</sequence>
<evidence type="ECO:0000256" key="5">
    <source>
        <dbReference type="ARBA" id="ARBA00022692"/>
    </source>
</evidence>
<accession>A0A0B2ANZ6</accession>
<comment type="catalytic activity">
    <reaction evidence="9 10">
        <text>4 Fe(II)-[cytochrome c] + O2 + 8 H(+)(in) = 4 Fe(III)-[cytochrome c] + 2 H2O + 4 H(+)(out)</text>
        <dbReference type="Rhea" id="RHEA:11436"/>
        <dbReference type="Rhea" id="RHEA-COMP:10350"/>
        <dbReference type="Rhea" id="RHEA-COMP:14399"/>
        <dbReference type="ChEBI" id="CHEBI:15377"/>
        <dbReference type="ChEBI" id="CHEBI:15378"/>
        <dbReference type="ChEBI" id="CHEBI:15379"/>
        <dbReference type="ChEBI" id="CHEBI:29033"/>
        <dbReference type="ChEBI" id="CHEBI:29034"/>
        <dbReference type="EC" id="7.1.1.9"/>
    </reaction>
</comment>
<comment type="subcellular location">
    <subcellularLocation>
        <location evidence="2">Cell membrane</location>
        <topology evidence="2">Multi-pass membrane protein</topology>
    </subcellularLocation>
</comment>
<evidence type="ECO:0000256" key="3">
    <source>
        <dbReference type="ARBA" id="ARBA00006870"/>
    </source>
</evidence>
<comment type="subunit">
    <text evidence="10">Associates with subunits I, II and III to form cytochrome c oxidase.</text>
</comment>
<protein>
    <recommendedName>
        <fullName evidence="10">Cytochrome c oxidase polypeptide 4</fullName>
        <ecNumber evidence="10">7.1.1.9</ecNumber>
    </recommendedName>
    <alternativeName>
        <fullName evidence="10">Cytochrome aa3 subunit 4</fullName>
    </alternativeName>
    <alternativeName>
        <fullName evidence="10">Cytochrome c oxidase polypeptide IV</fullName>
    </alternativeName>
</protein>
<keyword evidence="4 10" id="KW-1003">Cell membrane</keyword>
<dbReference type="GO" id="GO:0022900">
    <property type="term" value="P:electron transport chain"/>
    <property type="evidence" value="ECO:0007669"/>
    <property type="project" value="InterPro"/>
</dbReference>
<evidence type="ECO:0000256" key="2">
    <source>
        <dbReference type="ARBA" id="ARBA00004651"/>
    </source>
</evidence>